<feature type="domain" description="Fibronectin type III-like" evidence="15">
    <location>
        <begin position="1064"/>
        <end position="1134"/>
    </location>
</feature>
<dbReference type="GO" id="GO:0046556">
    <property type="term" value="F:alpha-L-arabinofuranosidase activity"/>
    <property type="evidence" value="ECO:0007669"/>
    <property type="project" value="TreeGrafter"/>
</dbReference>
<organism evidence="16 17">
    <name type="scientific">Mycena indigotica</name>
    <dbReference type="NCBI Taxonomy" id="2126181"/>
    <lineage>
        <taxon>Eukaryota</taxon>
        <taxon>Fungi</taxon>
        <taxon>Dikarya</taxon>
        <taxon>Basidiomycota</taxon>
        <taxon>Agaricomycotina</taxon>
        <taxon>Agaricomycetes</taxon>
        <taxon>Agaricomycetidae</taxon>
        <taxon>Agaricales</taxon>
        <taxon>Marasmiineae</taxon>
        <taxon>Mycenaceae</taxon>
        <taxon>Mycena</taxon>
    </lineage>
</organism>
<comment type="pathway">
    <text evidence="2">Glycan degradation; xylan degradation.</text>
</comment>
<dbReference type="GO" id="GO:0005576">
    <property type="term" value="C:extracellular region"/>
    <property type="evidence" value="ECO:0007669"/>
    <property type="project" value="UniProtKB-SubCell"/>
</dbReference>
<evidence type="ECO:0000259" key="15">
    <source>
        <dbReference type="SMART" id="SM01217"/>
    </source>
</evidence>
<keyword evidence="6" id="KW-0858">Xylan degradation</keyword>
<dbReference type="PANTHER" id="PTHR42721">
    <property type="entry name" value="SUGAR HYDROLASE-RELATED"/>
    <property type="match status" value="1"/>
</dbReference>
<dbReference type="EMBL" id="JACAZF010000001">
    <property type="protein sequence ID" value="KAF7315476.1"/>
    <property type="molecule type" value="Genomic_DNA"/>
</dbReference>
<dbReference type="GO" id="GO:0071949">
    <property type="term" value="F:FAD binding"/>
    <property type="evidence" value="ECO:0007669"/>
    <property type="project" value="InterPro"/>
</dbReference>
<keyword evidence="12" id="KW-0326">Glycosidase</keyword>
<keyword evidence="8 16" id="KW-0378">Hydrolase</keyword>
<evidence type="ECO:0000256" key="4">
    <source>
        <dbReference type="ARBA" id="ARBA00022525"/>
    </source>
</evidence>
<keyword evidence="4" id="KW-0964">Secreted</keyword>
<evidence type="ECO:0000256" key="2">
    <source>
        <dbReference type="ARBA" id="ARBA00004851"/>
    </source>
</evidence>
<dbReference type="InterPro" id="IPR002938">
    <property type="entry name" value="FAD-bd"/>
</dbReference>
<evidence type="ECO:0000256" key="12">
    <source>
        <dbReference type="ARBA" id="ARBA00023295"/>
    </source>
</evidence>
<accession>A0A8H6TEY4</accession>
<evidence type="ECO:0000256" key="7">
    <source>
        <dbReference type="ARBA" id="ARBA00022729"/>
    </source>
</evidence>
<evidence type="ECO:0000313" key="16">
    <source>
        <dbReference type="EMBL" id="KAF7315476.1"/>
    </source>
</evidence>
<dbReference type="RefSeq" id="XP_037225499.1">
    <property type="nucleotide sequence ID" value="XM_037357589.1"/>
</dbReference>
<protein>
    <recommendedName>
        <fullName evidence="14">xylan 1,4-beta-xylosidase</fullName>
        <ecNumber evidence="14">3.2.1.37</ecNumber>
    </recommendedName>
</protein>
<evidence type="ECO:0000256" key="8">
    <source>
        <dbReference type="ARBA" id="ARBA00022801"/>
    </source>
</evidence>
<dbReference type="SUPFAM" id="SSF51905">
    <property type="entry name" value="FAD/NAD(P)-binding domain"/>
    <property type="match status" value="1"/>
</dbReference>
<dbReference type="SUPFAM" id="SSF54373">
    <property type="entry name" value="FAD-linked reductases, C-terminal domain"/>
    <property type="match status" value="1"/>
</dbReference>
<keyword evidence="17" id="KW-1185">Reference proteome</keyword>
<dbReference type="Proteomes" id="UP000636479">
    <property type="component" value="Unassembled WGS sequence"/>
</dbReference>
<evidence type="ECO:0000256" key="10">
    <source>
        <dbReference type="ARBA" id="ARBA00023002"/>
    </source>
</evidence>
<dbReference type="GO" id="GO:0016491">
    <property type="term" value="F:oxidoreductase activity"/>
    <property type="evidence" value="ECO:0007669"/>
    <property type="project" value="UniProtKB-KW"/>
</dbReference>
<keyword evidence="10" id="KW-0560">Oxidoreductase</keyword>
<dbReference type="AlphaFoldDB" id="A0A8H6TEY4"/>
<name>A0A8H6TEY4_9AGAR</name>
<comment type="catalytic activity">
    <reaction evidence="13">
        <text>Hydrolysis of (1-&gt;4)-beta-D-xylans, to remove successive D-xylose residues from the non-reducing termini.</text>
        <dbReference type="EC" id="3.2.1.37"/>
    </reaction>
</comment>
<evidence type="ECO:0000256" key="6">
    <source>
        <dbReference type="ARBA" id="ARBA00022651"/>
    </source>
</evidence>
<dbReference type="Pfam" id="PF00933">
    <property type="entry name" value="Glyco_hydro_3"/>
    <property type="match status" value="1"/>
</dbReference>
<keyword evidence="6" id="KW-0119">Carbohydrate metabolism</keyword>
<dbReference type="InterPro" id="IPR036881">
    <property type="entry name" value="Glyco_hydro_3_C_sf"/>
</dbReference>
<sequence length="1192" mass="129772">MNGFSSGVGFEYRRSDRAEGFNWHFVEMPYGCIRFHRAHFLDVFVKNLPESVAHFGKRLASYNQVRDGIQLEFSDGTSAICDLLVGCDGIKSTVRKQMLNSTGRIELEEHIEPRWSGSIAYRGLIPVAKLPEGQHRALQYPVMYCGKDKHVVVYSISKGTVVNVVAFASDSDKENTCYGDEWVTSCSKEEMQECFAGWEPEVSVLLDRIESPTKWGIHHLAPLPLYVTGRVALLGDAAHAMTPHLGSGAGQAIEDAYILAKVLGAATLNTLDAALEAYETTRLPMANHVLRASAVAGKMFEFNNELGERYQVLGPAIGAQWNYLDETTPEGESMRAVERMREALNKRKLSDSSTLSSRNGLLRNGHERRALLAIMLLLASLAAVFTVGHAIDVVPNVTVSGPTRPPTLTPFAYAFPNCKSGPLKDNAVCDRSKDPVTRAEALIQLWTVPELIANSVHQAPGVSRLGIPPYQWWSEASHGISWTGPGVIFAPDGDFSYATSFPSPINLGASFDDPLVFQVGTVISTEGRAFNSAQRAGLDYFAPNINPWRDPRWGRGQETPGESALHSANYVYQLVNGFQGGIDPSPYIKVIATCKHYAAYDLDQVGDVIQRNFSAEVTTQEFAEYYLPPFQTCVRDAKVKSVMCAYNAVNGVPACSDPYILQTVLRDYYGFPDDGYVVSDCDAVQSIYENHKFVNSYQAAAAVALNAGTDLNCGSIYGLFLQQALDQNLTATANIQKALVRQYASLVRLGYFDPPELQPYRQFTFADVGTPAAEKMAYDVAVEGMVLLKNDGTLPLKKSLKKMALIGPWAQATEQMQGNYYGTAPFLISPQMGAVTAGFNVTFVEGTGIQDGDTSSFSDALEAAAQADVIVFAGGIDNDVEAEGLDRTDISWPGAQLQLIQKLASVGKPFVVVQFGAGQVDDSWLLKSKDVNAILWAGYPGQSGGTAVADVLTGKVAPAGRLPLMQYPADYVNQVSMLDMNLRPNKTSGNPGRTYQWYTGKPVIDYGFGLHYTTFSLQWQGLPALAYDIQALVAKAHSAAHLDLGSFDTFGVTVRNIGHVTSDFVSLLFVKTTAGPAPHPNKVLIGYSRVHSVNPGAAAIARIGVKLGDIARVDHNGNAWVYPGLYTLSLDVPERLTHSFVLVGHAAQLSDFPAPPASWTVGADKQKHSASKPAAIWDEHTHDEQQVLRELR</sequence>
<dbReference type="GO" id="GO:0045493">
    <property type="term" value="P:xylan catabolic process"/>
    <property type="evidence" value="ECO:0007669"/>
    <property type="project" value="UniProtKB-UniPathway"/>
</dbReference>
<dbReference type="GO" id="GO:0009044">
    <property type="term" value="F:xylan 1,4-beta-xylosidase activity"/>
    <property type="evidence" value="ECO:0007669"/>
    <property type="project" value="UniProtKB-EC"/>
</dbReference>
<keyword evidence="6" id="KW-0624">Polysaccharide degradation</keyword>
<reference evidence="16" key="1">
    <citation type="submission" date="2020-05" db="EMBL/GenBank/DDBJ databases">
        <title>Mycena genomes resolve the evolution of fungal bioluminescence.</title>
        <authorList>
            <person name="Tsai I.J."/>
        </authorList>
    </citation>
    <scope>NUCLEOTIDE SEQUENCE</scope>
    <source>
        <strain evidence="16">171206Taipei</strain>
    </source>
</reference>
<dbReference type="Gene3D" id="2.60.40.10">
    <property type="entry name" value="Immunoglobulins"/>
    <property type="match status" value="1"/>
</dbReference>
<comment type="subcellular location">
    <subcellularLocation>
        <location evidence="1">Secreted</location>
    </subcellularLocation>
</comment>
<proteinExistence type="inferred from homology"/>
<evidence type="ECO:0000256" key="3">
    <source>
        <dbReference type="ARBA" id="ARBA00005336"/>
    </source>
</evidence>
<dbReference type="InterPro" id="IPR044993">
    <property type="entry name" value="BXL"/>
</dbReference>
<evidence type="ECO:0000313" key="17">
    <source>
        <dbReference type="Proteomes" id="UP000636479"/>
    </source>
</evidence>
<dbReference type="InterPro" id="IPR026891">
    <property type="entry name" value="Fn3-like"/>
</dbReference>
<dbReference type="Pfam" id="PF01915">
    <property type="entry name" value="Glyco_hydro_3_C"/>
    <property type="match status" value="1"/>
</dbReference>
<keyword evidence="5" id="KW-0285">Flavoprotein</keyword>
<dbReference type="Gene3D" id="3.50.50.60">
    <property type="entry name" value="FAD/NAD(P)-binding domain"/>
    <property type="match status" value="1"/>
</dbReference>
<dbReference type="InterPro" id="IPR036962">
    <property type="entry name" value="Glyco_hydro_3_N_sf"/>
</dbReference>
<dbReference type="InterPro" id="IPR013783">
    <property type="entry name" value="Ig-like_fold"/>
</dbReference>
<dbReference type="InterPro" id="IPR001764">
    <property type="entry name" value="Glyco_hydro_3_N"/>
</dbReference>
<evidence type="ECO:0000256" key="5">
    <source>
        <dbReference type="ARBA" id="ARBA00022630"/>
    </source>
</evidence>
<comment type="similarity">
    <text evidence="3">Belongs to the glycosyl hydrolase 3 family.</text>
</comment>
<keyword evidence="11" id="KW-0325">Glycoprotein</keyword>
<dbReference type="Pfam" id="PF01494">
    <property type="entry name" value="FAD_binding_3"/>
    <property type="match status" value="1"/>
</dbReference>
<evidence type="ECO:0000256" key="14">
    <source>
        <dbReference type="ARBA" id="ARBA00026107"/>
    </source>
</evidence>
<dbReference type="PRINTS" id="PR00420">
    <property type="entry name" value="RNGMNOXGNASE"/>
</dbReference>
<dbReference type="InterPro" id="IPR036188">
    <property type="entry name" value="FAD/NAD-bd_sf"/>
</dbReference>
<evidence type="ECO:0000256" key="9">
    <source>
        <dbReference type="ARBA" id="ARBA00022827"/>
    </source>
</evidence>
<dbReference type="SUPFAM" id="SSF52279">
    <property type="entry name" value="Beta-D-glucan exohydrolase, C-terminal domain"/>
    <property type="match status" value="1"/>
</dbReference>
<dbReference type="GO" id="GO:0031222">
    <property type="term" value="P:arabinan catabolic process"/>
    <property type="evidence" value="ECO:0007669"/>
    <property type="project" value="TreeGrafter"/>
</dbReference>
<evidence type="ECO:0000256" key="13">
    <source>
        <dbReference type="ARBA" id="ARBA00024574"/>
    </source>
</evidence>
<dbReference type="SUPFAM" id="SSF51445">
    <property type="entry name" value="(Trans)glycosidases"/>
    <property type="match status" value="1"/>
</dbReference>
<evidence type="ECO:0000256" key="1">
    <source>
        <dbReference type="ARBA" id="ARBA00004613"/>
    </source>
</evidence>
<dbReference type="InterPro" id="IPR002772">
    <property type="entry name" value="Glyco_hydro_3_C"/>
</dbReference>
<comment type="caution">
    <text evidence="16">The sequence shown here is derived from an EMBL/GenBank/DDBJ whole genome shotgun (WGS) entry which is preliminary data.</text>
</comment>
<dbReference type="EC" id="3.2.1.37" evidence="14"/>
<dbReference type="InterPro" id="IPR017853">
    <property type="entry name" value="GH"/>
</dbReference>
<dbReference type="OrthoDB" id="47059at2759"/>
<dbReference type="Gene3D" id="3.40.50.1700">
    <property type="entry name" value="Glycoside hydrolase family 3 C-terminal domain"/>
    <property type="match status" value="1"/>
</dbReference>
<dbReference type="FunFam" id="3.40.50.1700:FF:000007">
    <property type="entry name" value="Exo-1,4-beta-xylosidase xlnD"/>
    <property type="match status" value="1"/>
</dbReference>
<gene>
    <name evidence="16" type="ORF">MIND_00062600</name>
</gene>
<dbReference type="Gene3D" id="3.20.20.300">
    <property type="entry name" value="Glycoside hydrolase, family 3, N-terminal domain"/>
    <property type="match status" value="1"/>
</dbReference>
<evidence type="ECO:0000256" key="11">
    <source>
        <dbReference type="ARBA" id="ARBA00023180"/>
    </source>
</evidence>
<keyword evidence="7" id="KW-0732">Signal</keyword>
<keyword evidence="9" id="KW-0274">FAD</keyword>
<dbReference type="UniPathway" id="UPA00114"/>
<dbReference type="GeneID" id="59340105"/>
<dbReference type="SMART" id="SM01217">
    <property type="entry name" value="Fn3_like"/>
    <property type="match status" value="1"/>
</dbReference>
<dbReference type="PANTHER" id="PTHR42721:SF3">
    <property type="entry name" value="BETA-D-XYLOSIDASE 5-RELATED"/>
    <property type="match status" value="1"/>
</dbReference>